<protein>
    <submittedName>
        <fullName evidence="1">Uncharacterized protein</fullName>
    </submittedName>
</protein>
<organism evidence="1 3">
    <name type="scientific">Pelagicoccus albus</name>
    <dbReference type="NCBI Taxonomy" id="415222"/>
    <lineage>
        <taxon>Bacteria</taxon>
        <taxon>Pseudomonadati</taxon>
        <taxon>Verrucomicrobiota</taxon>
        <taxon>Opitutia</taxon>
        <taxon>Puniceicoccales</taxon>
        <taxon>Pelagicoccaceae</taxon>
        <taxon>Pelagicoccus</taxon>
    </lineage>
</organism>
<name>A0A7X1B369_9BACT</name>
<gene>
    <name evidence="1" type="ORF">H5P27_01950</name>
    <name evidence="2" type="ORF">H5P27_09660</name>
</gene>
<evidence type="ECO:0000313" key="2">
    <source>
        <dbReference type="EMBL" id="MBC2606314.1"/>
    </source>
</evidence>
<dbReference type="EMBL" id="JACHVC010000001">
    <property type="protein sequence ID" value="MBC2604811.1"/>
    <property type="molecule type" value="Genomic_DNA"/>
</dbReference>
<dbReference type="EMBL" id="JACHVC010000011">
    <property type="protein sequence ID" value="MBC2606314.1"/>
    <property type="molecule type" value="Genomic_DNA"/>
</dbReference>
<dbReference type="Proteomes" id="UP000526501">
    <property type="component" value="Unassembled WGS sequence"/>
</dbReference>
<comment type="caution">
    <text evidence="1">The sequence shown here is derived from an EMBL/GenBank/DDBJ whole genome shotgun (WGS) entry which is preliminary data.</text>
</comment>
<proteinExistence type="predicted"/>
<sequence length="131" mass="15109">MNTPEFKTIEAIYGIPCEEMPTRFERAVLVTQEAEFLISCEPEFDEIVITKEERKERTEPPILAGCFRVTWSWILTNQQGYTDGLRIEMKSEEDETYCYEFISIASGIEIHKSEKVRVNQSAHTTPASAPR</sequence>
<accession>A0A7X1B369</accession>
<dbReference type="RefSeq" id="WP_185658694.1">
    <property type="nucleotide sequence ID" value="NZ_CAWPOO010000011.1"/>
</dbReference>
<keyword evidence="3" id="KW-1185">Reference proteome</keyword>
<evidence type="ECO:0000313" key="3">
    <source>
        <dbReference type="Proteomes" id="UP000526501"/>
    </source>
</evidence>
<dbReference type="InterPro" id="IPR046297">
    <property type="entry name" value="DUF6334"/>
</dbReference>
<dbReference type="AlphaFoldDB" id="A0A7X1B369"/>
<evidence type="ECO:0000313" key="1">
    <source>
        <dbReference type="EMBL" id="MBC2604811.1"/>
    </source>
</evidence>
<reference evidence="1 3" key="1">
    <citation type="submission" date="2020-07" db="EMBL/GenBank/DDBJ databases">
        <authorList>
            <person name="Feng X."/>
        </authorList>
    </citation>
    <scope>NUCLEOTIDE SEQUENCE [LARGE SCALE GENOMIC DNA]</scope>
    <source>
        <strain evidence="1 3">JCM23202</strain>
    </source>
</reference>
<dbReference type="Pfam" id="PF19860">
    <property type="entry name" value="DUF6334"/>
    <property type="match status" value="1"/>
</dbReference>